<protein>
    <submittedName>
        <fullName evidence="2">Uncharacterized protein</fullName>
    </submittedName>
</protein>
<gene>
    <name evidence="2" type="ORF">CFN16_06650</name>
</gene>
<evidence type="ECO:0000256" key="1">
    <source>
        <dbReference type="SAM" id="MobiDB-lite"/>
    </source>
</evidence>
<dbReference type="Proteomes" id="UP000254535">
    <property type="component" value="Chromosome"/>
</dbReference>
<feature type="compositionally biased region" description="Polar residues" evidence="1">
    <location>
        <begin position="1"/>
        <end position="12"/>
    </location>
</feature>
<accession>A0A345UTM4</accession>
<feature type="region of interest" description="Disordered" evidence="1">
    <location>
        <begin position="1"/>
        <end position="36"/>
    </location>
</feature>
<proteinExistence type="predicted"/>
<sequence>MKNAQILINQGGNMRKEIKKSPRKKKAHAIRGESDPTVLTASQRRLLQIIATGTAIDEPSLLAGRP</sequence>
<dbReference type="RefSeq" id="WP_085605617.1">
    <property type="nucleotide sequence ID" value="NZ_CP022313.1"/>
</dbReference>
<reference evidence="2 3" key="1">
    <citation type="submission" date="2017-07" db="EMBL/GenBank/DDBJ databases">
        <title>Genome sequence of Pseudomonas NEP1.</title>
        <authorList>
            <person name="Nascimento F.X."/>
        </authorList>
    </citation>
    <scope>NUCLEOTIDE SEQUENCE [LARGE SCALE GENOMIC DNA]</scope>
    <source>
        <strain evidence="2 3">NEP1</strain>
    </source>
</reference>
<dbReference type="AlphaFoldDB" id="A0A345UTM4"/>
<name>A0A345UTM4_PSEFL</name>
<evidence type="ECO:0000313" key="3">
    <source>
        <dbReference type="Proteomes" id="UP000254535"/>
    </source>
</evidence>
<dbReference type="EMBL" id="CP022313">
    <property type="protein sequence ID" value="AXJ03826.1"/>
    <property type="molecule type" value="Genomic_DNA"/>
</dbReference>
<evidence type="ECO:0000313" key="2">
    <source>
        <dbReference type="EMBL" id="AXJ03826.1"/>
    </source>
</evidence>
<organism evidence="2 3">
    <name type="scientific">Pseudomonas fluorescens</name>
    <dbReference type="NCBI Taxonomy" id="294"/>
    <lineage>
        <taxon>Bacteria</taxon>
        <taxon>Pseudomonadati</taxon>
        <taxon>Pseudomonadota</taxon>
        <taxon>Gammaproteobacteria</taxon>
        <taxon>Pseudomonadales</taxon>
        <taxon>Pseudomonadaceae</taxon>
        <taxon>Pseudomonas</taxon>
    </lineage>
</organism>